<proteinExistence type="inferred from homology"/>
<dbReference type="AlphaFoldDB" id="A0A226EF18"/>
<feature type="region of interest" description="Disordered" evidence="5">
    <location>
        <begin position="70"/>
        <end position="120"/>
    </location>
</feature>
<dbReference type="GO" id="GO:0005856">
    <property type="term" value="C:cytoskeleton"/>
    <property type="evidence" value="ECO:0007669"/>
    <property type="project" value="UniProtKB-SubCell"/>
</dbReference>
<comment type="similarity">
    <text evidence="2">Belongs to the syntrophin family.</text>
</comment>
<dbReference type="GO" id="GO:0005198">
    <property type="term" value="F:structural molecule activity"/>
    <property type="evidence" value="ECO:0007669"/>
    <property type="project" value="InterPro"/>
</dbReference>
<dbReference type="InterPro" id="IPR055108">
    <property type="entry name" value="Syntrophin_4th"/>
</dbReference>
<evidence type="ECO:0000256" key="1">
    <source>
        <dbReference type="ARBA" id="ARBA00004245"/>
    </source>
</evidence>
<dbReference type="Proteomes" id="UP000198287">
    <property type="component" value="Unassembled WGS sequence"/>
</dbReference>
<protein>
    <submittedName>
        <fullName evidence="7">Gamma-1-syntrophin</fullName>
    </submittedName>
</protein>
<dbReference type="OrthoDB" id="9975356at2759"/>
<dbReference type="SUPFAM" id="SSF50729">
    <property type="entry name" value="PH domain-like"/>
    <property type="match status" value="1"/>
</dbReference>
<dbReference type="Pfam" id="PF00595">
    <property type="entry name" value="PDZ"/>
    <property type="match status" value="1"/>
</dbReference>
<sequence length="543" mass="60653">MNGTPKKSPRAGMSAHNSSPAASHCNNKDNFEQLLGQTICSSILEISDGKGRPLPRRLVLTSTHLHIQRNITKDNATDNDADSNRPTHGSVSDRGLSGDGSFDSFGEFREFPPDSPPPEFNKREVTLHRVDGTLGLGLSVRGGAEHDLPLIISRLTPGQPAALCKQIFIGDAIISINGHKITRMDHDEAVEYLNTIGPTVTLKLKYYPTAKPFLSPTQQNLLESNLTQWDGNPNDTSDPEMWETERSIPLLLSLLTRYLGGTDRLRCNAFEVRDATGNSSSGVIHCGDPYNLTSWMKCIADAILGLNNIQMKLWSQETSSEIYYVGWVWEGSAEKTSDETVQPWLSWKLHYLALRGSDLFYMNYPPGVGCDWDGGEVYPVFTTLLRVLSAGEHLDERQHCFTLQIATENSSFPPNGARQQPITFYLNTETRQELIKVETSWTKSVTSAVKQIKKCSYCVWWGGKPCQLELDFPGAAFNLYRSSSKPTSPLWTRPFSSLKGSSDDSRTRLTLKFHNLPSETMECRDLHRVLFTIHSFLLAKVVH</sequence>
<feature type="region of interest" description="Disordered" evidence="5">
    <location>
        <begin position="1"/>
        <end position="25"/>
    </location>
</feature>
<dbReference type="InterPro" id="IPR001478">
    <property type="entry name" value="PDZ"/>
</dbReference>
<dbReference type="InterPro" id="IPR015482">
    <property type="entry name" value="Syntrophin"/>
</dbReference>
<dbReference type="SMART" id="SM00228">
    <property type="entry name" value="PDZ"/>
    <property type="match status" value="1"/>
</dbReference>
<dbReference type="Pfam" id="PF23012">
    <property type="entry name" value="Syntrophin_4th"/>
    <property type="match status" value="1"/>
</dbReference>
<dbReference type="InterPro" id="IPR036034">
    <property type="entry name" value="PDZ_sf"/>
</dbReference>
<dbReference type="Gene3D" id="2.30.42.10">
    <property type="match status" value="1"/>
</dbReference>
<keyword evidence="4" id="KW-0206">Cytoskeleton</keyword>
<feature type="domain" description="PDZ" evidence="6">
    <location>
        <begin position="124"/>
        <end position="208"/>
    </location>
</feature>
<gene>
    <name evidence="7" type="ORF">Fcan01_09776</name>
</gene>
<dbReference type="GO" id="GO:0016010">
    <property type="term" value="C:dystrophin-associated glycoprotein complex"/>
    <property type="evidence" value="ECO:0007669"/>
    <property type="project" value="TreeGrafter"/>
</dbReference>
<evidence type="ECO:0000259" key="6">
    <source>
        <dbReference type="PROSITE" id="PS50106"/>
    </source>
</evidence>
<evidence type="ECO:0000256" key="4">
    <source>
        <dbReference type="ARBA" id="ARBA00023212"/>
    </source>
</evidence>
<name>A0A226EF18_FOLCA</name>
<keyword evidence="3" id="KW-0963">Cytoplasm</keyword>
<keyword evidence="8" id="KW-1185">Reference proteome</keyword>
<dbReference type="SUPFAM" id="SSF50156">
    <property type="entry name" value="PDZ domain-like"/>
    <property type="match status" value="1"/>
</dbReference>
<dbReference type="STRING" id="158441.A0A226EF18"/>
<comment type="caution">
    <text evidence="7">The sequence shown here is derived from an EMBL/GenBank/DDBJ whole genome shotgun (WGS) entry which is preliminary data.</text>
</comment>
<reference evidence="7 8" key="1">
    <citation type="submission" date="2015-12" db="EMBL/GenBank/DDBJ databases">
        <title>The genome of Folsomia candida.</title>
        <authorList>
            <person name="Faddeeva A."/>
            <person name="Derks M.F."/>
            <person name="Anvar Y."/>
            <person name="Smit S."/>
            <person name="Van Straalen N."/>
            <person name="Roelofs D."/>
        </authorList>
    </citation>
    <scope>NUCLEOTIDE SEQUENCE [LARGE SCALE GENOMIC DNA]</scope>
    <source>
        <strain evidence="7 8">VU population</strain>
        <tissue evidence="7">Whole body</tissue>
    </source>
</reference>
<organism evidence="7 8">
    <name type="scientific">Folsomia candida</name>
    <name type="common">Springtail</name>
    <dbReference type="NCBI Taxonomy" id="158441"/>
    <lineage>
        <taxon>Eukaryota</taxon>
        <taxon>Metazoa</taxon>
        <taxon>Ecdysozoa</taxon>
        <taxon>Arthropoda</taxon>
        <taxon>Hexapoda</taxon>
        <taxon>Collembola</taxon>
        <taxon>Entomobryomorpha</taxon>
        <taxon>Isotomoidea</taxon>
        <taxon>Isotomidae</taxon>
        <taxon>Proisotominae</taxon>
        <taxon>Folsomia</taxon>
    </lineage>
</organism>
<dbReference type="PROSITE" id="PS50106">
    <property type="entry name" value="PDZ"/>
    <property type="match status" value="1"/>
</dbReference>
<feature type="compositionally biased region" description="Polar residues" evidence="5">
    <location>
        <begin position="15"/>
        <end position="25"/>
    </location>
</feature>
<evidence type="ECO:0000256" key="5">
    <source>
        <dbReference type="SAM" id="MobiDB-lite"/>
    </source>
</evidence>
<evidence type="ECO:0000256" key="2">
    <source>
        <dbReference type="ARBA" id="ARBA00010798"/>
    </source>
</evidence>
<evidence type="ECO:0000313" key="7">
    <source>
        <dbReference type="EMBL" id="OXA56165.1"/>
    </source>
</evidence>
<dbReference type="PANTHER" id="PTHR10554">
    <property type="entry name" value="SYNTROPHIN"/>
    <property type="match status" value="1"/>
</dbReference>
<dbReference type="EMBL" id="LNIX01000004">
    <property type="protein sequence ID" value="OXA56165.1"/>
    <property type="molecule type" value="Genomic_DNA"/>
</dbReference>
<evidence type="ECO:0000256" key="3">
    <source>
        <dbReference type="ARBA" id="ARBA00022490"/>
    </source>
</evidence>
<dbReference type="PANTHER" id="PTHR10554:SF1">
    <property type="entry name" value="FI16515P1"/>
    <property type="match status" value="1"/>
</dbReference>
<feature type="compositionally biased region" description="Low complexity" evidence="5">
    <location>
        <begin position="92"/>
        <end position="105"/>
    </location>
</feature>
<comment type="subcellular location">
    <subcellularLocation>
        <location evidence="1">Cytoplasm</location>
        <location evidence="1">Cytoskeleton</location>
    </subcellularLocation>
</comment>
<accession>A0A226EF18</accession>
<dbReference type="OMA" id="IAMQSRT"/>
<evidence type="ECO:0000313" key="8">
    <source>
        <dbReference type="Proteomes" id="UP000198287"/>
    </source>
</evidence>